<organism evidence="2">
    <name type="scientific">Trichophyton rubrum CBS 288.86</name>
    <dbReference type="NCBI Taxonomy" id="1215330"/>
    <lineage>
        <taxon>Eukaryota</taxon>
        <taxon>Fungi</taxon>
        <taxon>Dikarya</taxon>
        <taxon>Ascomycota</taxon>
        <taxon>Pezizomycotina</taxon>
        <taxon>Eurotiomycetes</taxon>
        <taxon>Eurotiomycetidae</taxon>
        <taxon>Onygenales</taxon>
        <taxon>Arthrodermataceae</taxon>
        <taxon>Trichophyton</taxon>
    </lineage>
</organism>
<sequence>MAKDPNTGDLLITRRGGNKTDWLHDEDSQHSSVKKLWQRDSPLPSYQRQTSFKTAIILR</sequence>
<dbReference type="Proteomes" id="UP000023758">
    <property type="component" value="Unassembled WGS sequence"/>
</dbReference>
<reference evidence="2" key="1">
    <citation type="submission" date="2014-02" db="EMBL/GenBank/DDBJ databases">
        <title>The Genome Sequence of Trichophyton rubrum (morphotype fischeri) CBS 288.86.</title>
        <authorList>
            <consortium name="The Broad Institute Genomics Platform"/>
            <person name="Cuomo C.A."/>
            <person name="White T.C."/>
            <person name="Graser Y."/>
            <person name="Martinez-Rossi N."/>
            <person name="Heitman J."/>
            <person name="Young S.K."/>
            <person name="Zeng Q."/>
            <person name="Gargeya S."/>
            <person name="Abouelleil A."/>
            <person name="Alvarado L."/>
            <person name="Chapman S.B."/>
            <person name="Gainer-Dewar J."/>
            <person name="Goldberg J."/>
            <person name="Griggs A."/>
            <person name="Gujja S."/>
            <person name="Hansen M."/>
            <person name="Howarth C."/>
            <person name="Imamovic A."/>
            <person name="Larimer J."/>
            <person name="Martinez D."/>
            <person name="Murphy C."/>
            <person name="Pearson M.D."/>
            <person name="Persinoti G."/>
            <person name="Poon T."/>
            <person name="Priest M."/>
            <person name="Roberts A.D."/>
            <person name="Saif S."/>
            <person name="Shea T.D."/>
            <person name="Sykes S.N."/>
            <person name="Wortman J."/>
            <person name="Nusbaum C."/>
            <person name="Birren B."/>
        </authorList>
    </citation>
    <scope>NUCLEOTIDE SEQUENCE [LARGE SCALE GENOMIC DNA]</scope>
    <source>
        <strain evidence="2">CBS 288.86</strain>
    </source>
</reference>
<evidence type="ECO:0000256" key="1">
    <source>
        <dbReference type="SAM" id="MobiDB-lite"/>
    </source>
</evidence>
<evidence type="ECO:0000313" key="2">
    <source>
        <dbReference type="EMBL" id="EZF51008.1"/>
    </source>
</evidence>
<gene>
    <name evidence="2" type="ORF">H103_05813</name>
</gene>
<dbReference type="HOGENOM" id="CLU_2962567_0_0_1"/>
<protein>
    <submittedName>
        <fullName evidence="2">Uncharacterized protein</fullName>
    </submittedName>
</protein>
<dbReference type="EMBL" id="KK207876">
    <property type="protein sequence ID" value="EZF51008.1"/>
    <property type="molecule type" value="Genomic_DNA"/>
</dbReference>
<accession>A0A022VZ60</accession>
<name>A0A022VZ60_TRIRU</name>
<proteinExistence type="predicted"/>
<feature type="region of interest" description="Disordered" evidence="1">
    <location>
        <begin position="1"/>
        <end position="25"/>
    </location>
</feature>
<dbReference type="AlphaFoldDB" id="A0A022VZ60"/>